<dbReference type="SUPFAM" id="SSF63882">
    <property type="entry name" value="MoeA N-terminal region -like"/>
    <property type="match status" value="1"/>
</dbReference>
<keyword evidence="3" id="KW-1185">Reference proteome</keyword>
<organism evidence="2 3">
    <name type="scientific">Acidianus manzaensis</name>
    <dbReference type="NCBI Taxonomy" id="282676"/>
    <lineage>
        <taxon>Archaea</taxon>
        <taxon>Thermoproteota</taxon>
        <taxon>Thermoprotei</taxon>
        <taxon>Sulfolobales</taxon>
        <taxon>Sulfolobaceae</taxon>
        <taxon>Acidianus</taxon>
    </lineage>
</organism>
<sequence length="385" mass="42847">MLIPLDEARNLIDSTSFKNPKNIEVDLLNAVGKICAEDIYSVQDIPEKDLSAMDGYAIKVSDNKKKLKIRGKLFPSSNDIPEIRDGETYYVTTGAPIPKGAEAVVRIEGVKKEEGDYIIPNIEVHKGKDIREKGEDIRKGEIILRKGEIITPYHLGILSYEKITKVKVLDINFSIFANGDELSPFGDISKTQDSISPVLIPLLSKFGQVKYLGVAKDNEEDVMRHLKNGIESSDYVISIGGSSVGEKDYVKKSISKMGKIIFEGVSTNVLKRGGVGIIEDKPVLVLPGQIVSAITVFHEHGLHIISKMLGSEIRKFEEITLAEGIEVTHNMDSTYLLKEENGKAYPLRWGVGLYSEIYKANMFSVFKRGKKYEPGEKIIAQRFLL</sequence>
<dbReference type="Pfam" id="PF03453">
    <property type="entry name" value="MoeA_N"/>
    <property type="match status" value="1"/>
</dbReference>
<name>A0A1W6JZU0_9CREN</name>
<dbReference type="InterPro" id="IPR036135">
    <property type="entry name" value="MoeA_linker/N_sf"/>
</dbReference>
<evidence type="ECO:0000259" key="1">
    <source>
        <dbReference type="SMART" id="SM00852"/>
    </source>
</evidence>
<dbReference type="CDD" id="cd00887">
    <property type="entry name" value="MoeA"/>
    <property type="match status" value="1"/>
</dbReference>
<dbReference type="EMBL" id="CP020477">
    <property type="protein sequence ID" value="ARM75714.1"/>
    <property type="molecule type" value="Genomic_DNA"/>
</dbReference>
<dbReference type="KEGG" id="aman:B6F84_06450"/>
<gene>
    <name evidence="2" type="ORF">B6F84_06450</name>
</gene>
<reference evidence="2 3" key="1">
    <citation type="submission" date="2017-03" db="EMBL/GenBank/DDBJ databases">
        <title>Sulfur activation and transportation mechanism of thermophilic Archaea Acidianus manzaensis YN-25.</title>
        <authorList>
            <person name="Ma Y."/>
            <person name="Yang Y."/>
            <person name="Xia J."/>
        </authorList>
    </citation>
    <scope>NUCLEOTIDE SEQUENCE [LARGE SCALE GENOMIC DNA]</scope>
    <source>
        <strain evidence="2 3">YN-25</strain>
    </source>
</reference>
<feature type="domain" description="MoaB/Mog" evidence="1">
    <location>
        <begin position="174"/>
        <end position="307"/>
    </location>
</feature>
<evidence type="ECO:0000313" key="3">
    <source>
        <dbReference type="Proteomes" id="UP000193404"/>
    </source>
</evidence>
<dbReference type="Proteomes" id="UP000193404">
    <property type="component" value="Chromosome"/>
</dbReference>
<dbReference type="InterPro" id="IPR036688">
    <property type="entry name" value="MoeA_C_domain_IV_sf"/>
</dbReference>
<dbReference type="InterPro" id="IPR036425">
    <property type="entry name" value="MoaB/Mog-like_dom_sf"/>
</dbReference>
<dbReference type="InterPro" id="IPR005110">
    <property type="entry name" value="MoeA_linker/N"/>
</dbReference>
<dbReference type="Pfam" id="PF00994">
    <property type="entry name" value="MoCF_biosynth"/>
    <property type="match status" value="1"/>
</dbReference>
<dbReference type="PANTHER" id="PTHR10192:SF19">
    <property type="entry name" value="MOLYBDOPTERIN BIOSYNTHESIS PROTEIN MJ0666-RELATED"/>
    <property type="match status" value="1"/>
</dbReference>
<dbReference type="GO" id="GO:0006777">
    <property type="term" value="P:Mo-molybdopterin cofactor biosynthetic process"/>
    <property type="evidence" value="ECO:0007669"/>
    <property type="project" value="TreeGrafter"/>
</dbReference>
<dbReference type="STRING" id="282676.B6F84_06450"/>
<dbReference type="GO" id="GO:0061599">
    <property type="term" value="F:molybdopterin molybdotransferase activity"/>
    <property type="evidence" value="ECO:0007669"/>
    <property type="project" value="TreeGrafter"/>
</dbReference>
<dbReference type="Gene3D" id="3.90.105.10">
    <property type="entry name" value="Molybdopterin biosynthesis moea protein, domain 2"/>
    <property type="match status" value="1"/>
</dbReference>
<proteinExistence type="predicted"/>
<dbReference type="InterPro" id="IPR001453">
    <property type="entry name" value="MoaB/Mog_dom"/>
</dbReference>
<dbReference type="PANTHER" id="PTHR10192">
    <property type="entry name" value="MOLYBDOPTERIN BIOSYNTHESIS PROTEIN"/>
    <property type="match status" value="1"/>
</dbReference>
<dbReference type="Gene3D" id="3.40.980.10">
    <property type="entry name" value="MoaB/Mog-like domain"/>
    <property type="match status" value="1"/>
</dbReference>
<keyword evidence="2" id="KW-0808">Transferase</keyword>
<accession>A0A1W6JZU0</accession>
<dbReference type="AlphaFoldDB" id="A0A1W6JZU0"/>
<dbReference type="GO" id="GO:0005737">
    <property type="term" value="C:cytoplasm"/>
    <property type="evidence" value="ECO:0007669"/>
    <property type="project" value="TreeGrafter"/>
</dbReference>
<dbReference type="Gene3D" id="2.170.190.11">
    <property type="entry name" value="Molybdopterin biosynthesis moea protein, domain 3"/>
    <property type="match status" value="1"/>
</dbReference>
<dbReference type="SUPFAM" id="SSF53218">
    <property type="entry name" value="Molybdenum cofactor biosynthesis proteins"/>
    <property type="match status" value="1"/>
</dbReference>
<protein>
    <submittedName>
        <fullName evidence="2">Molybdopterin molybdenumtransferase MoeA</fullName>
    </submittedName>
</protein>
<dbReference type="SMART" id="SM00852">
    <property type="entry name" value="MoCF_biosynth"/>
    <property type="match status" value="1"/>
</dbReference>
<evidence type="ECO:0000313" key="2">
    <source>
        <dbReference type="EMBL" id="ARM75714.1"/>
    </source>
</evidence>
<dbReference type="InterPro" id="IPR038987">
    <property type="entry name" value="MoeA-like"/>
</dbReference>
<dbReference type="Gene3D" id="2.40.340.10">
    <property type="entry name" value="MoeA, C-terminal, domain IV"/>
    <property type="match status" value="1"/>
</dbReference>